<dbReference type="GO" id="GO:0106008">
    <property type="term" value="F:2-oxoglutaramate amidase activity"/>
    <property type="evidence" value="ECO:0007669"/>
    <property type="project" value="TreeGrafter"/>
</dbReference>
<evidence type="ECO:0000256" key="4">
    <source>
        <dbReference type="ARBA" id="ARBA00052904"/>
    </source>
</evidence>
<sequence length="263" mass="30263">MIMNTTNTLKVALIQSDLVWENPTENRKRFEEKINGLLDEIDLVVLPEMFTTGFTMNASAVAETMGGDTVQWLQNLAQRKSTAITGSIVIRENNHFYNRLLFVHPSGKIDSYNKKHTFTLAGEHEVFSAGTERIIVDYKGWKICPLICYDLRFPVWARNTENYDLLLYVASWPKPRIEAWDTLLKARAIENMTYTIGVNRVGVDANEYMYTGNTACYDTLGNCLVKNNQGTEEILIVDLNKEAQIKTRNRFRFLDDQDKFILQ</sequence>
<gene>
    <name evidence="7" type="ORF">DFQ07_1206</name>
</gene>
<protein>
    <recommendedName>
        <fullName evidence="5">Omega-amidase YafV</fullName>
        <ecNumber evidence="3">3.5.1.3</ecNumber>
    </recommendedName>
</protein>
<proteinExistence type="inferred from homology"/>
<dbReference type="InterPro" id="IPR036526">
    <property type="entry name" value="C-N_Hydrolase_sf"/>
</dbReference>
<dbReference type="CDD" id="cd07575">
    <property type="entry name" value="Xc-1258_like"/>
    <property type="match status" value="1"/>
</dbReference>
<evidence type="ECO:0000256" key="2">
    <source>
        <dbReference type="ARBA" id="ARBA00022801"/>
    </source>
</evidence>
<dbReference type="FunFam" id="3.60.110.10:FF:000004">
    <property type="entry name" value="Carbon-nitrogen hydrolase"/>
    <property type="match status" value="1"/>
</dbReference>
<dbReference type="SUPFAM" id="SSF56317">
    <property type="entry name" value="Carbon-nitrogen hydrolase"/>
    <property type="match status" value="1"/>
</dbReference>
<dbReference type="AlphaFoldDB" id="A0A4R6TI01"/>
<dbReference type="Gene3D" id="3.60.110.10">
    <property type="entry name" value="Carbon-nitrogen hydrolase"/>
    <property type="match status" value="1"/>
</dbReference>
<dbReference type="InterPro" id="IPR052737">
    <property type="entry name" value="Omega-amidase_YafV"/>
</dbReference>
<reference evidence="7 8" key="1">
    <citation type="submission" date="2019-03" db="EMBL/GenBank/DDBJ databases">
        <title>Genomic Encyclopedia of Type Strains, Phase III (KMG-III): the genomes of soil and plant-associated and newly described type strains.</title>
        <authorList>
            <person name="Whitman W."/>
        </authorList>
    </citation>
    <scope>NUCLEOTIDE SEQUENCE [LARGE SCALE GENOMIC DNA]</scope>
    <source>
        <strain evidence="7 8">CECT 8283</strain>
    </source>
</reference>
<keyword evidence="8" id="KW-1185">Reference proteome</keyword>
<dbReference type="PANTHER" id="PTHR47799">
    <property type="entry name" value="OMEGA-AMIDASE YAFV"/>
    <property type="match status" value="1"/>
</dbReference>
<organism evidence="7 8">
    <name type="scientific">Tenacibaculum caenipelagi</name>
    <dbReference type="NCBI Taxonomy" id="1325435"/>
    <lineage>
        <taxon>Bacteria</taxon>
        <taxon>Pseudomonadati</taxon>
        <taxon>Bacteroidota</taxon>
        <taxon>Flavobacteriia</taxon>
        <taxon>Flavobacteriales</taxon>
        <taxon>Flavobacteriaceae</taxon>
        <taxon>Tenacibaculum</taxon>
    </lineage>
</organism>
<evidence type="ECO:0000313" key="8">
    <source>
        <dbReference type="Proteomes" id="UP000295390"/>
    </source>
</evidence>
<evidence type="ECO:0000256" key="5">
    <source>
        <dbReference type="ARBA" id="ARBA00072139"/>
    </source>
</evidence>
<evidence type="ECO:0000256" key="1">
    <source>
        <dbReference type="ARBA" id="ARBA00010613"/>
    </source>
</evidence>
<dbReference type="Proteomes" id="UP000295390">
    <property type="component" value="Unassembled WGS sequence"/>
</dbReference>
<comment type="catalytic activity">
    <reaction evidence="4">
        <text>a monoamide of a dicarboxylate + H2O = a dicarboxylate + NH4(+)</text>
        <dbReference type="Rhea" id="RHEA:11716"/>
        <dbReference type="ChEBI" id="CHEBI:15377"/>
        <dbReference type="ChEBI" id="CHEBI:28938"/>
        <dbReference type="ChEBI" id="CHEBI:28965"/>
        <dbReference type="ChEBI" id="CHEBI:77450"/>
        <dbReference type="EC" id="3.5.1.3"/>
    </reaction>
</comment>
<evidence type="ECO:0000313" key="7">
    <source>
        <dbReference type="EMBL" id="TDQ28826.1"/>
    </source>
</evidence>
<name>A0A4R6TI01_9FLAO</name>
<dbReference type="PROSITE" id="PS50263">
    <property type="entry name" value="CN_HYDROLASE"/>
    <property type="match status" value="1"/>
</dbReference>
<dbReference type="NCBIfam" id="NF007757">
    <property type="entry name" value="PRK10438.1"/>
    <property type="match status" value="1"/>
</dbReference>
<dbReference type="EC" id="3.5.1.3" evidence="3"/>
<evidence type="ECO:0000256" key="3">
    <source>
        <dbReference type="ARBA" id="ARBA00039118"/>
    </source>
</evidence>
<evidence type="ECO:0000259" key="6">
    <source>
        <dbReference type="PROSITE" id="PS50263"/>
    </source>
</evidence>
<dbReference type="InterPro" id="IPR003010">
    <property type="entry name" value="C-N_Hydrolase"/>
</dbReference>
<comment type="caution">
    <text evidence="7">The sequence shown here is derived from an EMBL/GenBank/DDBJ whole genome shotgun (WGS) entry which is preliminary data.</text>
</comment>
<accession>A0A4R6TI01</accession>
<keyword evidence="2 7" id="KW-0378">Hydrolase</keyword>
<dbReference type="Pfam" id="PF00795">
    <property type="entry name" value="CN_hydrolase"/>
    <property type="match status" value="1"/>
</dbReference>
<feature type="domain" description="CN hydrolase" evidence="6">
    <location>
        <begin position="9"/>
        <end position="241"/>
    </location>
</feature>
<dbReference type="PANTHER" id="PTHR47799:SF1">
    <property type="entry name" value="OMEGA-AMIDASE YAFV"/>
    <property type="match status" value="1"/>
</dbReference>
<dbReference type="GO" id="GO:0050152">
    <property type="term" value="F:omega-amidase activity"/>
    <property type="evidence" value="ECO:0007669"/>
    <property type="project" value="UniProtKB-EC"/>
</dbReference>
<comment type="similarity">
    <text evidence="1">Belongs to the carbon-nitrogen hydrolase superfamily. NIT1/NIT2 family.</text>
</comment>
<dbReference type="EMBL" id="SNYH01000002">
    <property type="protein sequence ID" value="TDQ28826.1"/>
    <property type="molecule type" value="Genomic_DNA"/>
</dbReference>